<dbReference type="OrthoDB" id="9812899at2"/>
<dbReference type="PANTHER" id="PTHR22911">
    <property type="entry name" value="ACYL-MALONYL CONDENSING ENZYME-RELATED"/>
    <property type="match status" value="1"/>
</dbReference>
<sequence length="326" mass="35611">MHSDAPNPAIGIAFMLIGITAISVNDMLIKFLSGGYPLHQMVFTRSAIGILFSLALVRYEGGWHLLRTKRPGLHILRGLMIVTANMSFFTALAVLDLAETTAIFFISPLLITLLSIPFLGEKVGPYRIGAVVVGLIGVIIVTRPWAGGAERDAPFFVYLLPVIGALAYAITQLLTRKLGVTTRGSALAVYLQGMFLIVGALFWLVAGDGRYHDMVEAESLRFLLRPWIWPEGNDRWLFLTLGLVAGVVGYSMSQAYRLSNAATVAPFEYTGLPLAIFWGFMIFGNLPGLSTSLGIALILGAGLFVFLRERRLGRPIAAARRTQKRL</sequence>
<evidence type="ECO:0000313" key="3">
    <source>
        <dbReference type="EMBL" id="EAP77214.1"/>
    </source>
</evidence>
<feature type="transmembrane region" description="Helical" evidence="1">
    <location>
        <begin position="289"/>
        <end position="307"/>
    </location>
</feature>
<feature type="transmembrane region" description="Helical" evidence="1">
    <location>
        <begin position="236"/>
        <end position="252"/>
    </location>
</feature>
<dbReference type="InterPro" id="IPR037185">
    <property type="entry name" value="EmrE-like"/>
</dbReference>
<dbReference type="GO" id="GO:0016020">
    <property type="term" value="C:membrane"/>
    <property type="evidence" value="ECO:0007669"/>
    <property type="project" value="InterPro"/>
</dbReference>
<feature type="transmembrane region" description="Helical" evidence="1">
    <location>
        <begin position="101"/>
        <end position="119"/>
    </location>
</feature>
<reference evidence="3 4" key="1">
    <citation type="submission" date="2005-12" db="EMBL/GenBank/DDBJ databases">
        <authorList>
            <person name="Moran M.A."/>
            <person name="Ferriera S."/>
            <person name="Johnson J."/>
            <person name="Kravitz S."/>
            <person name="Halpern A."/>
            <person name="Remington K."/>
            <person name="Beeson K."/>
            <person name="Tran B."/>
            <person name="Rogers Y.-H."/>
            <person name="Friedman R."/>
            <person name="Venter J.C."/>
        </authorList>
    </citation>
    <scope>NUCLEOTIDE SEQUENCE [LARGE SCALE GENOMIC DNA]</scope>
    <source>
        <strain evidence="4">ATCC BAA-591 / DSM 15170 / ISM</strain>
    </source>
</reference>
<feature type="domain" description="EamA" evidence="2">
    <location>
        <begin position="10"/>
        <end position="142"/>
    </location>
</feature>
<keyword evidence="1" id="KW-0472">Membrane</keyword>
<organism evidence="3 4">
    <name type="scientific">Roseovarius nubinhibens (strain ATCC BAA-591 / DSM 15170 / ISM)</name>
    <dbReference type="NCBI Taxonomy" id="89187"/>
    <lineage>
        <taxon>Bacteria</taxon>
        <taxon>Pseudomonadati</taxon>
        <taxon>Pseudomonadota</taxon>
        <taxon>Alphaproteobacteria</taxon>
        <taxon>Rhodobacterales</taxon>
        <taxon>Roseobacteraceae</taxon>
        <taxon>Roseovarius</taxon>
    </lineage>
</organism>
<dbReference type="InterPro" id="IPR000620">
    <property type="entry name" value="EamA_dom"/>
</dbReference>
<keyword evidence="4" id="KW-1185">Reference proteome</keyword>
<evidence type="ECO:0000256" key="1">
    <source>
        <dbReference type="SAM" id="Phobius"/>
    </source>
</evidence>
<evidence type="ECO:0000313" key="4">
    <source>
        <dbReference type="Proteomes" id="UP000005954"/>
    </source>
</evidence>
<feature type="transmembrane region" description="Helical" evidence="1">
    <location>
        <begin position="38"/>
        <end position="57"/>
    </location>
</feature>
<dbReference type="PANTHER" id="PTHR22911:SF103">
    <property type="entry name" value="BLR2811 PROTEIN"/>
    <property type="match status" value="1"/>
</dbReference>
<dbReference type="STRING" id="89187.ISM_02955"/>
<feature type="transmembrane region" description="Helical" evidence="1">
    <location>
        <begin position="264"/>
        <end position="283"/>
    </location>
</feature>
<comment type="caution">
    <text evidence="3">The sequence shown here is derived from an EMBL/GenBank/DDBJ whole genome shotgun (WGS) entry which is preliminary data.</text>
</comment>
<dbReference type="Pfam" id="PF00892">
    <property type="entry name" value="EamA"/>
    <property type="match status" value="1"/>
</dbReference>
<dbReference type="Proteomes" id="UP000005954">
    <property type="component" value="Unassembled WGS sequence"/>
</dbReference>
<dbReference type="AlphaFoldDB" id="A3SIN3"/>
<dbReference type="SUPFAM" id="SSF103481">
    <property type="entry name" value="Multidrug resistance efflux transporter EmrE"/>
    <property type="match status" value="2"/>
</dbReference>
<feature type="transmembrane region" description="Helical" evidence="1">
    <location>
        <begin position="187"/>
        <end position="206"/>
    </location>
</feature>
<feature type="transmembrane region" description="Helical" evidence="1">
    <location>
        <begin position="126"/>
        <end position="143"/>
    </location>
</feature>
<gene>
    <name evidence="3" type="ORF">ISM_02955</name>
</gene>
<protein>
    <submittedName>
        <fullName evidence="3">Integral membrane protein</fullName>
    </submittedName>
</protein>
<accession>A3SIN3</accession>
<evidence type="ECO:0000259" key="2">
    <source>
        <dbReference type="Pfam" id="PF00892"/>
    </source>
</evidence>
<dbReference type="RefSeq" id="WP_009812616.1">
    <property type="nucleotide sequence ID" value="NZ_CH724156.1"/>
</dbReference>
<dbReference type="HOGENOM" id="CLU_032828_2_2_5"/>
<dbReference type="EMBL" id="AALY01000001">
    <property type="protein sequence ID" value="EAP77214.1"/>
    <property type="molecule type" value="Genomic_DNA"/>
</dbReference>
<dbReference type="Gene3D" id="1.10.3730.20">
    <property type="match status" value="1"/>
</dbReference>
<dbReference type="eggNOG" id="COG0697">
    <property type="taxonomic scope" value="Bacteria"/>
</dbReference>
<proteinExistence type="predicted"/>
<feature type="transmembrane region" description="Helical" evidence="1">
    <location>
        <begin position="155"/>
        <end position="175"/>
    </location>
</feature>
<feature type="transmembrane region" description="Helical" evidence="1">
    <location>
        <begin position="12"/>
        <end position="32"/>
    </location>
</feature>
<feature type="transmembrane region" description="Helical" evidence="1">
    <location>
        <begin position="78"/>
        <end position="95"/>
    </location>
</feature>
<keyword evidence="1" id="KW-1133">Transmembrane helix</keyword>
<name>A3SIN3_ROSNI</name>
<keyword evidence="1" id="KW-0812">Transmembrane</keyword>